<evidence type="ECO:0000313" key="3">
    <source>
        <dbReference type="Proteomes" id="UP000265715"/>
    </source>
</evidence>
<reference evidence="2 3" key="1">
    <citation type="submission" date="2018-08" db="EMBL/GenBank/DDBJ databases">
        <title>Meiothermus terrae DSM 26712 genome sequencing project.</title>
        <authorList>
            <person name="Da Costa M.S."/>
            <person name="Albuquerque L."/>
            <person name="Raposo P."/>
            <person name="Froufe H.J.C."/>
            <person name="Barroso C.S."/>
            <person name="Egas C."/>
        </authorList>
    </citation>
    <scope>NUCLEOTIDE SEQUENCE [LARGE SCALE GENOMIC DNA]</scope>
    <source>
        <strain evidence="2 3">DSM 26712</strain>
    </source>
</reference>
<dbReference type="SUPFAM" id="SSF51658">
    <property type="entry name" value="Xylose isomerase-like"/>
    <property type="match status" value="1"/>
</dbReference>
<evidence type="ECO:0000259" key="1">
    <source>
        <dbReference type="Pfam" id="PF01261"/>
    </source>
</evidence>
<dbReference type="InterPro" id="IPR050312">
    <property type="entry name" value="IolE/XylAMocC-like"/>
</dbReference>
<protein>
    <submittedName>
        <fullName evidence="2">L-ribulose-5-phosphate 3-epimerase UlaE</fullName>
        <ecNumber evidence="2">5.1.3.22</ecNumber>
    </submittedName>
</protein>
<keyword evidence="3" id="KW-1185">Reference proteome</keyword>
<dbReference type="Proteomes" id="UP000265715">
    <property type="component" value="Unassembled WGS sequence"/>
</dbReference>
<dbReference type="RefSeq" id="WP_119314810.1">
    <property type="nucleotide sequence ID" value="NZ_QXDL01000057.1"/>
</dbReference>
<comment type="caution">
    <text evidence="2">The sequence shown here is derived from an EMBL/GenBank/DDBJ whole genome shotgun (WGS) entry which is preliminary data.</text>
</comment>
<gene>
    <name evidence="2" type="primary">ulaE</name>
    <name evidence="2" type="ORF">Mterra_01684</name>
</gene>
<dbReference type="PANTHER" id="PTHR12110">
    <property type="entry name" value="HYDROXYPYRUVATE ISOMERASE"/>
    <property type="match status" value="1"/>
</dbReference>
<dbReference type="PANTHER" id="PTHR12110:SF41">
    <property type="entry name" value="INOSOSE DEHYDRATASE"/>
    <property type="match status" value="1"/>
</dbReference>
<name>A0A399ER76_9DEIN</name>
<dbReference type="OrthoDB" id="3185623at2"/>
<feature type="domain" description="Xylose isomerase-like TIM barrel" evidence="1">
    <location>
        <begin position="50"/>
        <end position="264"/>
    </location>
</feature>
<dbReference type="Pfam" id="PF01261">
    <property type="entry name" value="AP_endonuc_2"/>
    <property type="match status" value="1"/>
</dbReference>
<sequence length="270" mass="30010">MNNPVVFNTANFAYRQAGYPGVSDWGLACRTTRLYLTPLETYEERFDAMVAEVQAMGFDTLDLWTEHLALRWLTPEHVETAARVLGRRGMRVVSMAGGFGATVEEFDLSCRIARRLGARILGGGLDLLKSDRAAVVEKLEQYDLVYGFENHPEKTPQEVLEKAGDPAGGRIGVCIDTGWFGTQGYDAAEAIRRLGGRLVNVHLKDVLREGTHETCRYGRGVVGIRRCLQALKEVGYSGPIDVEHEPEGFDPEADLKASHALLRQWMKEIA</sequence>
<dbReference type="InterPro" id="IPR013022">
    <property type="entry name" value="Xyl_isomerase-like_TIM-brl"/>
</dbReference>
<keyword evidence="2" id="KW-0413">Isomerase</keyword>
<proteinExistence type="predicted"/>
<dbReference type="Gene3D" id="3.20.20.150">
    <property type="entry name" value="Divalent-metal-dependent TIM barrel enzymes"/>
    <property type="match status" value="1"/>
</dbReference>
<dbReference type="EMBL" id="QXDL01000057">
    <property type="protein sequence ID" value="RIH85539.1"/>
    <property type="molecule type" value="Genomic_DNA"/>
</dbReference>
<dbReference type="EC" id="5.1.3.22" evidence="2"/>
<organism evidence="2 3">
    <name type="scientific">Calidithermus terrae</name>
    <dbReference type="NCBI Taxonomy" id="1408545"/>
    <lineage>
        <taxon>Bacteria</taxon>
        <taxon>Thermotogati</taxon>
        <taxon>Deinococcota</taxon>
        <taxon>Deinococci</taxon>
        <taxon>Thermales</taxon>
        <taxon>Thermaceae</taxon>
        <taxon>Calidithermus</taxon>
    </lineage>
</organism>
<dbReference type="AlphaFoldDB" id="A0A399ER76"/>
<accession>A0A399ER76</accession>
<evidence type="ECO:0000313" key="2">
    <source>
        <dbReference type="EMBL" id="RIH85539.1"/>
    </source>
</evidence>
<dbReference type="GO" id="GO:0034015">
    <property type="term" value="F:L-ribulose-5-phosphate 3-epimerase activity"/>
    <property type="evidence" value="ECO:0007669"/>
    <property type="project" value="UniProtKB-EC"/>
</dbReference>
<dbReference type="InterPro" id="IPR036237">
    <property type="entry name" value="Xyl_isomerase-like_sf"/>
</dbReference>